<keyword evidence="4" id="KW-1133">Transmembrane helix</keyword>
<evidence type="ECO:0000313" key="7">
    <source>
        <dbReference type="Proteomes" id="UP000239649"/>
    </source>
</evidence>
<dbReference type="EMBL" id="LHPF02000021">
    <property type="protein sequence ID" value="PSC70273.1"/>
    <property type="molecule type" value="Genomic_DNA"/>
</dbReference>
<evidence type="ECO:0000256" key="3">
    <source>
        <dbReference type="ARBA" id="ARBA00022692"/>
    </source>
</evidence>
<dbReference type="PANTHER" id="PTHR31444">
    <property type="entry name" value="OS11G0490100 PROTEIN"/>
    <property type="match status" value="1"/>
</dbReference>
<evidence type="ECO:0000256" key="5">
    <source>
        <dbReference type="ARBA" id="ARBA00023136"/>
    </source>
</evidence>
<dbReference type="OrthoDB" id="1896682at2759"/>
<sequence length="286" mass="31560">MAPLSTASSMGLGSNASSPYRYINSGSFIGPCDKVRCLLDDNLPTFDGKRIISDQGFWQHLLANSVGSESIVLDTAVRMFHVIGGRHPRRPESEVVCDPAMGTWCNPHTFTCPYVLHCNGLPKDFMYDVIMLSREQLLWIAESVHGKAAAHSGGDPRLLVFGVRFDSGDWVAVNCRGRTVFLEHAAAWMAKANKKNELEAYLVSYRGNTKAVGDFFAQPWLMEVPAAIEDACWDVILVDGPTGHIPGQPGRMESTFYAVSTARRCIKAKQVDDVIVFLHDAERPVE</sequence>
<protein>
    <submittedName>
        <fullName evidence="6">Tetratricopeptide TPR_2 repeat</fullName>
    </submittedName>
</protein>
<keyword evidence="7" id="KW-1185">Reference proteome</keyword>
<dbReference type="Proteomes" id="UP000239649">
    <property type="component" value="Unassembled WGS sequence"/>
</dbReference>
<comment type="subcellular location">
    <subcellularLocation>
        <location evidence="2">Endomembrane system</location>
    </subcellularLocation>
    <subcellularLocation>
        <location evidence="1">Membrane</location>
        <topology evidence="1">Single-pass membrane protein</topology>
    </subcellularLocation>
</comment>
<evidence type="ECO:0000256" key="1">
    <source>
        <dbReference type="ARBA" id="ARBA00004167"/>
    </source>
</evidence>
<accession>A0A2P6V867</accession>
<reference evidence="6 7" key="1">
    <citation type="journal article" date="2018" name="Plant J.">
        <title>Genome sequences of Chlorella sorokiniana UTEX 1602 and Micractinium conductrix SAG 241.80: implications to maltose excretion by a green alga.</title>
        <authorList>
            <person name="Arriola M.B."/>
            <person name="Velmurugan N."/>
            <person name="Zhang Y."/>
            <person name="Plunkett M.H."/>
            <person name="Hondzo H."/>
            <person name="Barney B.M."/>
        </authorList>
    </citation>
    <scope>NUCLEOTIDE SEQUENCE [LARGE SCALE GENOMIC DNA]</scope>
    <source>
        <strain evidence="6 7">SAG 241.80</strain>
    </source>
</reference>
<dbReference type="GO" id="GO:0016020">
    <property type="term" value="C:membrane"/>
    <property type="evidence" value="ECO:0007669"/>
    <property type="project" value="UniProtKB-SubCell"/>
</dbReference>
<name>A0A2P6V867_9CHLO</name>
<evidence type="ECO:0000313" key="6">
    <source>
        <dbReference type="EMBL" id="PSC70273.1"/>
    </source>
</evidence>
<dbReference type="InterPro" id="IPR006514">
    <property type="entry name" value="IRX15/GXM/AGM"/>
</dbReference>
<evidence type="ECO:0000256" key="4">
    <source>
        <dbReference type="ARBA" id="ARBA00022989"/>
    </source>
</evidence>
<dbReference type="AlphaFoldDB" id="A0A2P6V867"/>
<comment type="caution">
    <text evidence="6">The sequence shown here is derived from an EMBL/GenBank/DDBJ whole genome shotgun (WGS) entry which is preliminary data.</text>
</comment>
<dbReference type="Pfam" id="PF21729">
    <property type="entry name" value="IRX15_IRX15L_GXM"/>
    <property type="match status" value="2"/>
</dbReference>
<keyword evidence="3" id="KW-0812">Transmembrane</keyword>
<dbReference type="GO" id="GO:0045492">
    <property type="term" value="P:xylan biosynthetic process"/>
    <property type="evidence" value="ECO:0007669"/>
    <property type="project" value="InterPro"/>
</dbReference>
<dbReference type="GO" id="GO:0012505">
    <property type="term" value="C:endomembrane system"/>
    <property type="evidence" value="ECO:0007669"/>
    <property type="project" value="UniProtKB-SubCell"/>
</dbReference>
<dbReference type="STRING" id="554055.A0A2P6V867"/>
<gene>
    <name evidence="6" type="ORF">C2E20_6330</name>
</gene>
<organism evidence="6 7">
    <name type="scientific">Micractinium conductrix</name>
    <dbReference type="NCBI Taxonomy" id="554055"/>
    <lineage>
        <taxon>Eukaryota</taxon>
        <taxon>Viridiplantae</taxon>
        <taxon>Chlorophyta</taxon>
        <taxon>core chlorophytes</taxon>
        <taxon>Trebouxiophyceae</taxon>
        <taxon>Chlorellales</taxon>
        <taxon>Chlorellaceae</taxon>
        <taxon>Chlorella clade</taxon>
        <taxon>Micractinium</taxon>
    </lineage>
</organism>
<proteinExistence type="predicted"/>
<keyword evidence="5" id="KW-0472">Membrane</keyword>
<evidence type="ECO:0000256" key="2">
    <source>
        <dbReference type="ARBA" id="ARBA00004308"/>
    </source>
</evidence>